<evidence type="ECO:0000313" key="16">
    <source>
        <dbReference type="EMBL" id="MFD1949193.1"/>
    </source>
</evidence>
<dbReference type="PROSITE" id="PS52016">
    <property type="entry name" value="TONB_DEPENDENT_REC_3"/>
    <property type="match status" value="1"/>
</dbReference>
<evidence type="ECO:0000259" key="14">
    <source>
        <dbReference type="Pfam" id="PF00593"/>
    </source>
</evidence>
<gene>
    <name evidence="16" type="ORF">ACFSGX_00255</name>
</gene>
<evidence type="ECO:0000256" key="9">
    <source>
        <dbReference type="PROSITE-ProRule" id="PRU01360"/>
    </source>
</evidence>
<reference evidence="17" key="1">
    <citation type="journal article" date="2019" name="Int. J. Syst. Evol. Microbiol.">
        <title>The Global Catalogue of Microorganisms (GCM) 10K type strain sequencing project: providing services to taxonomists for standard genome sequencing and annotation.</title>
        <authorList>
            <consortium name="The Broad Institute Genomics Platform"/>
            <consortium name="The Broad Institute Genome Sequencing Center for Infectious Disease"/>
            <person name="Wu L."/>
            <person name="Ma J."/>
        </authorList>
    </citation>
    <scope>NUCLEOTIDE SEQUENCE [LARGE SCALE GENOMIC DNA]</scope>
    <source>
        <strain evidence="17">CGMCC 1.12702</strain>
    </source>
</reference>
<evidence type="ECO:0000256" key="3">
    <source>
        <dbReference type="ARBA" id="ARBA00022452"/>
    </source>
</evidence>
<keyword evidence="5 13" id="KW-0732">Signal</keyword>
<comment type="caution">
    <text evidence="16">The sequence shown here is derived from an EMBL/GenBank/DDBJ whole genome shotgun (WGS) entry which is preliminary data.</text>
</comment>
<keyword evidence="3 9" id="KW-1134">Transmembrane beta strand</keyword>
<evidence type="ECO:0000256" key="12">
    <source>
        <dbReference type="SAM" id="MobiDB-lite"/>
    </source>
</evidence>
<keyword evidence="2 9" id="KW-0813">Transport</keyword>
<dbReference type="InterPro" id="IPR000531">
    <property type="entry name" value="Beta-barrel_TonB"/>
</dbReference>
<evidence type="ECO:0000313" key="17">
    <source>
        <dbReference type="Proteomes" id="UP001597400"/>
    </source>
</evidence>
<keyword evidence="6 11" id="KW-0798">TonB box</keyword>
<evidence type="ECO:0000256" key="6">
    <source>
        <dbReference type="ARBA" id="ARBA00023077"/>
    </source>
</evidence>
<dbReference type="Pfam" id="PF00593">
    <property type="entry name" value="TonB_dep_Rec_b-barrel"/>
    <property type="match status" value="1"/>
</dbReference>
<keyword evidence="16" id="KW-0675">Receptor</keyword>
<keyword evidence="4 9" id="KW-0812">Transmembrane</keyword>
<evidence type="ECO:0000256" key="2">
    <source>
        <dbReference type="ARBA" id="ARBA00022448"/>
    </source>
</evidence>
<feature type="domain" description="TonB-dependent receptor plug" evidence="15">
    <location>
        <begin position="80"/>
        <end position="186"/>
    </location>
</feature>
<evidence type="ECO:0000256" key="13">
    <source>
        <dbReference type="SAM" id="SignalP"/>
    </source>
</evidence>
<evidence type="ECO:0000256" key="1">
    <source>
        <dbReference type="ARBA" id="ARBA00004571"/>
    </source>
</evidence>
<proteinExistence type="inferred from homology"/>
<comment type="similarity">
    <text evidence="9 11">Belongs to the TonB-dependent receptor family.</text>
</comment>
<dbReference type="InterPro" id="IPR037066">
    <property type="entry name" value="Plug_dom_sf"/>
</dbReference>
<evidence type="ECO:0000256" key="10">
    <source>
        <dbReference type="PROSITE-ProRule" id="PRU10144"/>
    </source>
</evidence>
<keyword evidence="8 9" id="KW-0998">Cell outer membrane</keyword>
<dbReference type="Pfam" id="PF07715">
    <property type="entry name" value="Plug"/>
    <property type="match status" value="1"/>
</dbReference>
<organism evidence="16 17">
    <name type="scientific">Sphingomonas arantia</name>
    <dbReference type="NCBI Taxonomy" id="1460676"/>
    <lineage>
        <taxon>Bacteria</taxon>
        <taxon>Pseudomonadati</taxon>
        <taxon>Pseudomonadota</taxon>
        <taxon>Alphaproteobacteria</taxon>
        <taxon>Sphingomonadales</taxon>
        <taxon>Sphingomonadaceae</taxon>
        <taxon>Sphingomonas</taxon>
    </lineage>
</organism>
<feature type="domain" description="TonB-dependent receptor-like beta-barrel" evidence="14">
    <location>
        <begin position="415"/>
        <end position="963"/>
    </location>
</feature>
<dbReference type="Gene3D" id="2.40.170.20">
    <property type="entry name" value="TonB-dependent receptor, beta-barrel domain"/>
    <property type="match status" value="1"/>
</dbReference>
<dbReference type="SUPFAM" id="SSF56935">
    <property type="entry name" value="Porins"/>
    <property type="match status" value="1"/>
</dbReference>
<evidence type="ECO:0000256" key="11">
    <source>
        <dbReference type="RuleBase" id="RU003357"/>
    </source>
</evidence>
<feature type="region of interest" description="Disordered" evidence="12">
    <location>
        <begin position="38"/>
        <end position="60"/>
    </location>
</feature>
<dbReference type="InterPro" id="IPR039426">
    <property type="entry name" value="TonB-dep_rcpt-like"/>
</dbReference>
<comment type="subcellular location">
    <subcellularLocation>
        <location evidence="1 9">Cell outer membrane</location>
        <topology evidence="1 9">Multi-pass membrane protein</topology>
    </subcellularLocation>
</comment>
<dbReference type="EMBL" id="JBHUGS010000001">
    <property type="protein sequence ID" value="MFD1949193.1"/>
    <property type="molecule type" value="Genomic_DNA"/>
</dbReference>
<dbReference type="PANTHER" id="PTHR47234">
    <property type="match status" value="1"/>
</dbReference>
<keyword evidence="7 9" id="KW-0472">Membrane</keyword>
<name>A0ABW4TVE3_9SPHN</name>
<feature type="chain" id="PRO_5046322716" evidence="13">
    <location>
        <begin position="30"/>
        <end position="1005"/>
    </location>
</feature>
<dbReference type="PROSITE" id="PS01156">
    <property type="entry name" value="TONB_DEPENDENT_REC_2"/>
    <property type="match status" value="1"/>
</dbReference>
<dbReference type="InterPro" id="IPR036942">
    <property type="entry name" value="Beta-barrel_TonB_sf"/>
</dbReference>
<dbReference type="PANTHER" id="PTHR47234:SF2">
    <property type="entry name" value="TONB-DEPENDENT RECEPTOR"/>
    <property type="match status" value="1"/>
</dbReference>
<keyword evidence="17" id="KW-1185">Reference proteome</keyword>
<dbReference type="RefSeq" id="WP_380926576.1">
    <property type="nucleotide sequence ID" value="NZ_JBHUGS010000001.1"/>
</dbReference>
<sequence>MKLDIRTRLLASTLLVGAAIAAQPAYAQAATDTAQSATAVPSGTQTQDTVAAAGGQDENSSGEIVVTGSLIRNPNLVQSSPVLSVGAEEVSLRQSNVAEQFLRELPGVVPSIGSAVNNGNGGASFVDLRGLGNNRNLVLLDGARIAPSGLNGVTDLNNIPLALIERTDVLTGGASTTYGADAVAGVVNFVTRRDFAGVEVNASNQLTEKGDGHTFRTDITIGANFDDGRGNAVFSVGYQQADPVYQGDRSFSRNNVDSFSGVVGGGSGTTVPGVFSLTGVGNRQINPDTGSLVPTYQLFNFNPQNIFQTPFERFNMFGAAHYEVADGIEVYNQGLFSKNSVSTVIASSGTFGNSLTIPYSNPYLPAAARTQFCNANGLTAAQCTAAATAQPTLADGSVNPAYRTFVTNASRRFVEAGPRVNEYTTQIFNYRAGVRGDITDSIGFDISGAYGESENTSRQTGNGTLTRLRQAALATNTTSCVDPTNGCVPINLFGPDGSITEDQLGFLLGVTNSTTTRTTLAQARAVVNGDFGVVSPLGTNPISFAAGGEFRKYTAAVISDSLTQTPNEVLGNGAASPDVFGQYNVYEGFGELIMPLIEDRPFFKSLTLEAGARYSDYSTSGGNFTWKVGGSWEPVDALKLRGNYQKAARSPNIGELFSPEVTGLDNLAVDPCQGAAPANNANLRAVCLAQGAPVSSIGNISAPSASQANITQGGNPNLDVEKATTWTVGAVFQPDFIRGLSFTADYYNIKVTDAITSPTVGDVIGACFGANPTAPSAGAATSVACTSIRRDPLDGTFNGVADGLPLPLSNLGRITTDGIDVSLNYRRDLGFAVANFSALGNWTNSKKFQATPTSLNRECVSYYSVNCASIQPEFSGSFRTTLSFGKLDISALYRYIDAVQYEPAQNADDIANATTVVNGVTTINQAGIVNPEFQNIGAEHYVDLTLRAEASDHLTMTVGVMNLFNNQPKVVGASVGSTAYNSGNVYPSTYDALGRRYAVSARLKF</sequence>
<evidence type="ECO:0000259" key="15">
    <source>
        <dbReference type="Pfam" id="PF07715"/>
    </source>
</evidence>
<evidence type="ECO:0000256" key="8">
    <source>
        <dbReference type="ARBA" id="ARBA00023237"/>
    </source>
</evidence>
<dbReference type="InterPro" id="IPR012910">
    <property type="entry name" value="Plug_dom"/>
</dbReference>
<feature type="signal peptide" evidence="13">
    <location>
        <begin position="1"/>
        <end position="29"/>
    </location>
</feature>
<feature type="short sequence motif" description="TonB C-terminal box" evidence="10">
    <location>
        <begin position="988"/>
        <end position="1005"/>
    </location>
</feature>
<protein>
    <submittedName>
        <fullName evidence="16">TonB-dependent receptor domain-containing protein</fullName>
    </submittedName>
</protein>
<evidence type="ECO:0000256" key="4">
    <source>
        <dbReference type="ARBA" id="ARBA00022692"/>
    </source>
</evidence>
<accession>A0ABW4TVE3</accession>
<evidence type="ECO:0000256" key="5">
    <source>
        <dbReference type="ARBA" id="ARBA00022729"/>
    </source>
</evidence>
<dbReference type="InterPro" id="IPR010917">
    <property type="entry name" value="TonB_rcpt_CS"/>
</dbReference>
<dbReference type="Gene3D" id="2.170.130.10">
    <property type="entry name" value="TonB-dependent receptor, plug domain"/>
    <property type="match status" value="1"/>
</dbReference>
<evidence type="ECO:0000256" key="7">
    <source>
        <dbReference type="ARBA" id="ARBA00023136"/>
    </source>
</evidence>
<dbReference type="Proteomes" id="UP001597400">
    <property type="component" value="Unassembled WGS sequence"/>
</dbReference>